<evidence type="ECO:0000256" key="1">
    <source>
        <dbReference type="SAM" id="MobiDB-lite"/>
    </source>
</evidence>
<proteinExistence type="predicted"/>
<name>A0A345CNR7_9GAMM</name>
<dbReference type="InterPro" id="IPR051220">
    <property type="entry name" value="TFA_Chaperone"/>
</dbReference>
<sequence>MKIFYSAKNNGFFPEELQSIYMLSDSGWPADAIEITQSEYNKLMQGRDDGKVITADSNGSPVLSDPPAPNQEDLTANAEEQRNALMVIATEKIAPLQDAVDLDDATDAEKARLIAWKKYRVLLNRLDVTKAPDITWPDTPSL</sequence>
<organism evidence="2 3">
    <name type="scientific">Erwinia tracheiphila</name>
    <dbReference type="NCBI Taxonomy" id="65700"/>
    <lineage>
        <taxon>Bacteria</taxon>
        <taxon>Pseudomonadati</taxon>
        <taxon>Pseudomonadota</taxon>
        <taxon>Gammaproteobacteria</taxon>
        <taxon>Enterobacterales</taxon>
        <taxon>Erwiniaceae</taxon>
        <taxon>Erwinia</taxon>
    </lineage>
</organism>
<dbReference type="PANTHER" id="PTHR34413">
    <property type="entry name" value="PROPHAGE TAIL FIBER ASSEMBLY PROTEIN HOMOLOG TFAE-RELATED-RELATED"/>
    <property type="match status" value="1"/>
</dbReference>
<dbReference type="Pfam" id="PF02413">
    <property type="entry name" value="Caudo_TAP"/>
    <property type="match status" value="1"/>
</dbReference>
<dbReference type="Proteomes" id="UP000264980">
    <property type="component" value="Chromosome"/>
</dbReference>
<evidence type="ECO:0000313" key="3">
    <source>
        <dbReference type="Proteomes" id="UP000264980"/>
    </source>
</evidence>
<dbReference type="PANTHER" id="PTHR34413:SF2">
    <property type="entry name" value="PROPHAGE TAIL FIBER ASSEMBLY PROTEIN HOMOLOG TFAE-RELATED"/>
    <property type="match status" value="1"/>
</dbReference>
<gene>
    <name evidence="2" type="ORF">AV903_01510</name>
</gene>
<reference evidence="3" key="1">
    <citation type="submission" date="2016-01" db="EMBL/GenBank/DDBJ databases">
        <authorList>
            <person name="Shapiro L."/>
        </authorList>
    </citation>
    <scope>NUCLEOTIDE SEQUENCE [LARGE SCALE GENOMIC DNA]</scope>
    <source>
        <strain evidence="3">MDcuke</strain>
    </source>
</reference>
<dbReference type="EMBL" id="CP013970">
    <property type="protein sequence ID" value="AXF75084.1"/>
    <property type="molecule type" value="Genomic_DNA"/>
</dbReference>
<dbReference type="InterPro" id="IPR003458">
    <property type="entry name" value="Phage_T4_Gp38_tail_assem"/>
</dbReference>
<dbReference type="RefSeq" id="WP_233481346.1">
    <property type="nucleotide sequence ID" value="NZ_CP013970.1"/>
</dbReference>
<accession>A0A345CNR7</accession>
<evidence type="ECO:0000313" key="2">
    <source>
        <dbReference type="EMBL" id="AXF75084.1"/>
    </source>
</evidence>
<dbReference type="AlphaFoldDB" id="A0A345CNR7"/>
<protein>
    <submittedName>
        <fullName evidence="2">Tail fiber assembly protein</fullName>
    </submittedName>
</protein>
<feature type="region of interest" description="Disordered" evidence="1">
    <location>
        <begin position="50"/>
        <end position="81"/>
    </location>
</feature>